<sequence>MSSEYCAWLYHTPNQKYAMSMLTDQSRSDDLDRKKSCVLPNYVDDPRYPPSSIKYVFALHNHPYAATLSDNDIQDIVAKGRIHGFQFEALNAKNKKEQVKLAVIAFFSNSNDLENPTCDGFFQYIPLAGQLRKWTHSRGEWRCQQTGTVQWFNDVDFRIEKKTAPCQNSAEGAP</sequence>
<proteinExistence type="predicted"/>
<reference evidence="1 2" key="1">
    <citation type="submission" date="2015-05" db="EMBL/GenBank/DDBJ databases">
        <title>Genome assembly of Archangium gephyra DSM 2261.</title>
        <authorList>
            <person name="Sharma G."/>
            <person name="Subramanian S."/>
        </authorList>
    </citation>
    <scope>NUCLEOTIDE SEQUENCE [LARGE SCALE GENOMIC DNA]</scope>
    <source>
        <strain evidence="1 2">DSM 2261</strain>
    </source>
</reference>
<organism evidence="1 2">
    <name type="scientific">Archangium gephyra</name>
    <dbReference type="NCBI Taxonomy" id="48"/>
    <lineage>
        <taxon>Bacteria</taxon>
        <taxon>Pseudomonadati</taxon>
        <taxon>Myxococcota</taxon>
        <taxon>Myxococcia</taxon>
        <taxon>Myxococcales</taxon>
        <taxon>Cystobacterineae</taxon>
        <taxon>Archangiaceae</taxon>
        <taxon>Archangium</taxon>
    </lineage>
</organism>
<accession>A0AAC8Q5S1</accession>
<dbReference type="EMBL" id="CP011509">
    <property type="protein sequence ID" value="AKJ01579.1"/>
    <property type="molecule type" value="Genomic_DNA"/>
</dbReference>
<evidence type="ECO:0000313" key="1">
    <source>
        <dbReference type="EMBL" id="AKJ01579.1"/>
    </source>
</evidence>
<dbReference type="AlphaFoldDB" id="A0AAC8Q5S1"/>
<dbReference type="KEGG" id="age:AA314_03205"/>
<evidence type="ECO:0000313" key="2">
    <source>
        <dbReference type="Proteomes" id="UP000035579"/>
    </source>
</evidence>
<name>A0AAC8Q5S1_9BACT</name>
<protein>
    <submittedName>
        <fullName evidence="1">Uncharacterized protein</fullName>
    </submittedName>
</protein>
<dbReference type="Proteomes" id="UP000035579">
    <property type="component" value="Chromosome"/>
</dbReference>
<gene>
    <name evidence="1" type="ORF">AA314_03205</name>
</gene>